<name>A0A8X6I4F5_TRICU</name>
<comment type="caution">
    <text evidence="2">The sequence shown here is derived from an EMBL/GenBank/DDBJ whole genome shotgun (WGS) entry which is preliminary data.</text>
</comment>
<accession>A0A8X6I4F5</accession>
<evidence type="ECO:0000313" key="3">
    <source>
        <dbReference type="Proteomes" id="UP000887116"/>
    </source>
</evidence>
<reference evidence="2" key="1">
    <citation type="submission" date="2020-07" db="EMBL/GenBank/DDBJ databases">
        <title>Multicomponent nature underlies the extraordinary mechanical properties of spider dragline silk.</title>
        <authorList>
            <person name="Kono N."/>
            <person name="Nakamura H."/>
            <person name="Mori M."/>
            <person name="Yoshida Y."/>
            <person name="Ohtoshi R."/>
            <person name="Malay A.D."/>
            <person name="Moran D.A.P."/>
            <person name="Tomita M."/>
            <person name="Numata K."/>
            <person name="Arakawa K."/>
        </authorList>
    </citation>
    <scope>NUCLEOTIDE SEQUENCE</scope>
</reference>
<protein>
    <submittedName>
        <fullName evidence="2">Uncharacterized protein</fullName>
    </submittedName>
</protein>
<dbReference type="AlphaFoldDB" id="A0A8X6I4F5"/>
<organism evidence="2 3">
    <name type="scientific">Trichonephila clavata</name>
    <name type="common">Joro spider</name>
    <name type="synonym">Nephila clavata</name>
    <dbReference type="NCBI Taxonomy" id="2740835"/>
    <lineage>
        <taxon>Eukaryota</taxon>
        <taxon>Metazoa</taxon>
        <taxon>Ecdysozoa</taxon>
        <taxon>Arthropoda</taxon>
        <taxon>Chelicerata</taxon>
        <taxon>Arachnida</taxon>
        <taxon>Araneae</taxon>
        <taxon>Araneomorphae</taxon>
        <taxon>Entelegynae</taxon>
        <taxon>Araneoidea</taxon>
        <taxon>Nephilidae</taxon>
        <taxon>Trichonephila</taxon>
    </lineage>
</organism>
<dbReference type="EMBL" id="BMAO01004943">
    <property type="protein sequence ID" value="GFQ98004.1"/>
    <property type="molecule type" value="Genomic_DNA"/>
</dbReference>
<evidence type="ECO:0000313" key="2">
    <source>
        <dbReference type="EMBL" id="GFQ98004.1"/>
    </source>
</evidence>
<gene>
    <name evidence="2" type="ORF">TNCT_266141</name>
</gene>
<dbReference type="Proteomes" id="UP000887116">
    <property type="component" value="Unassembled WGS sequence"/>
</dbReference>
<keyword evidence="3" id="KW-1185">Reference proteome</keyword>
<sequence length="177" mass="20635">MEDLSKIEKEIQDVLAEVRYLENEEEMINSKPVKDFIKTSINSYTERAEKYDRTYRDLDEDFRKANTVFMEAMMIESKETDLGKKALFDAIRNGKKKIDKLNSLTKSIRCRTTKELEHAHGLCRQFDDPNFRMTYDDDSMSLKKPGSTLEISSWVIDAFSNALDEFAEIIKEVHGKT</sequence>
<feature type="coiled-coil region" evidence="1">
    <location>
        <begin position="4"/>
        <end position="61"/>
    </location>
</feature>
<dbReference type="OrthoDB" id="10616902at2759"/>
<evidence type="ECO:0000256" key="1">
    <source>
        <dbReference type="SAM" id="Coils"/>
    </source>
</evidence>
<proteinExistence type="predicted"/>
<keyword evidence="1" id="KW-0175">Coiled coil</keyword>